<reference evidence="2" key="1">
    <citation type="journal article" date="2020" name="mSystems">
        <title>Genome- and Community-Level Interaction Insights into Carbon Utilization and Element Cycling Functions of Hydrothermarchaeota in Hydrothermal Sediment.</title>
        <authorList>
            <person name="Zhou Z."/>
            <person name="Liu Y."/>
            <person name="Xu W."/>
            <person name="Pan J."/>
            <person name="Luo Z.H."/>
            <person name="Li M."/>
        </authorList>
    </citation>
    <scope>NUCLEOTIDE SEQUENCE [LARGE SCALE GENOMIC DNA]</scope>
    <source>
        <strain evidence="2">SpSt-87</strain>
    </source>
</reference>
<keyword evidence="1" id="KW-0472">Membrane</keyword>
<dbReference type="AlphaFoldDB" id="A0A7C3RHQ5"/>
<dbReference type="EMBL" id="DTLB01000035">
    <property type="protein sequence ID" value="HFW32426.1"/>
    <property type="molecule type" value="Genomic_DNA"/>
</dbReference>
<gene>
    <name evidence="2" type="ORF">ENW66_05680</name>
</gene>
<proteinExistence type="predicted"/>
<accession>A0A7C3RHQ5</accession>
<sequence>MVDISWLIVFAVVGVIAGFVITDRILDRKGYRKKEILRRMELEDLCRYLKERYLVNVAAISEDKKIVEGVDDYELDEIRTLMRGMATDEILLVSGSDYRYAMREDGLFIFIKGKFVSLEDFSKVWKLVKSSLAGVES</sequence>
<protein>
    <submittedName>
        <fullName evidence="2">Uncharacterized protein</fullName>
    </submittedName>
</protein>
<keyword evidence="1" id="KW-0812">Transmembrane</keyword>
<name>A0A7C3RHQ5_ARCFL</name>
<feature type="transmembrane region" description="Helical" evidence="1">
    <location>
        <begin position="6"/>
        <end position="26"/>
    </location>
</feature>
<organism evidence="2">
    <name type="scientific">Archaeoglobus fulgidus</name>
    <dbReference type="NCBI Taxonomy" id="2234"/>
    <lineage>
        <taxon>Archaea</taxon>
        <taxon>Methanobacteriati</taxon>
        <taxon>Methanobacteriota</taxon>
        <taxon>Archaeoglobi</taxon>
        <taxon>Archaeoglobales</taxon>
        <taxon>Archaeoglobaceae</taxon>
        <taxon>Archaeoglobus</taxon>
    </lineage>
</organism>
<comment type="caution">
    <text evidence="2">The sequence shown here is derived from an EMBL/GenBank/DDBJ whole genome shotgun (WGS) entry which is preliminary data.</text>
</comment>
<evidence type="ECO:0000313" key="2">
    <source>
        <dbReference type="EMBL" id="HFW32426.1"/>
    </source>
</evidence>
<keyword evidence="1" id="KW-1133">Transmembrane helix</keyword>
<evidence type="ECO:0000256" key="1">
    <source>
        <dbReference type="SAM" id="Phobius"/>
    </source>
</evidence>